<evidence type="ECO:0000256" key="1">
    <source>
        <dbReference type="SAM" id="SignalP"/>
    </source>
</evidence>
<reference evidence="3" key="1">
    <citation type="submission" date="2025-08" db="UniProtKB">
        <authorList>
            <consortium name="RefSeq"/>
        </authorList>
    </citation>
    <scope>IDENTIFICATION</scope>
</reference>
<sequence length="203" mass="22376">MRCILAVAFAVILIAAEGKVLPASNVESQQTATQPLQLSDYITEAQNAISNVGTQIREKLAELNLPDNEQFVNTVKEQSNTFANNIQQFMHNITEELRNVKSKTPELESFVESLKTKMNEIAESVTVNPETTEQINQLRTRLQEGFQNLVTETQNTAKTVGESTGKLQEDIAKITKNAIDIAVQASHNLNEQLQHAATQNAGA</sequence>
<dbReference type="SUPFAM" id="SSF47857">
    <property type="entry name" value="Apolipophorin-III"/>
    <property type="match status" value="1"/>
</dbReference>
<keyword evidence="1" id="KW-0732">Signal</keyword>
<evidence type="ECO:0000313" key="2">
    <source>
        <dbReference type="Proteomes" id="UP000515204"/>
    </source>
</evidence>
<dbReference type="RefSeq" id="XP_014469955.1">
    <property type="nucleotide sequence ID" value="XM_014614469.1"/>
</dbReference>
<dbReference type="GO" id="GO:0006869">
    <property type="term" value="P:lipid transport"/>
    <property type="evidence" value="ECO:0007669"/>
    <property type="project" value="InterPro"/>
</dbReference>
<feature type="signal peptide" evidence="1">
    <location>
        <begin position="1"/>
        <end position="18"/>
    </location>
</feature>
<dbReference type="AlphaFoldDB" id="A0A6P3WV81"/>
<dbReference type="CTD" id="100145916"/>
<dbReference type="GO" id="GO:0005576">
    <property type="term" value="C:extracellular region"/>
    <property type="evidence" value="ECO:0007669"/>
    <property type="project" value="InterPro"/>
</dbReference>
<dbReference type="Gene3D" id="1.20.120.20">
    <property type="entry name" value="Apolipoprotein"/>
    <property type="match status" value="1"/>
</dbReference>
<dbReference type="KEGG" id="dqu:106741969"/>
<name>A0A6P3WV81_DINQU</name>
<gene>
    <name evidence="3" type="primary">LOC106741969</name>
</gene>
<keyword evidence="2" id="KW-1185">Reference proteome</keyword>
<dbReference type="GO" id="GO:0008289">
    <property type="term" value="F:lipid binding"/>
    <property type="evidence" value="ECO:0007669"/>
    <property type="project" value="InterPro"/>
</dbReference>
<dbReference type="InterPro" id="IPR010009">
    <property type="entry name" value="ApoLp-III"/>
</dbReference>
<accession>A0A6P3WV81</accession>
<dbReference type="GeneID" id="106741969"/>
<dbReference type="Pfam" id="PF07464">
    <property type="entry name" value="ApoLp-III"/>
    <property type="match status" value="1"/>
</dbReference>
<feature type="chain" id="PRO_5027724835" evidence="1">
    <location>
        <begin position="19"/>
        <end position="203"/>
    </location>
</feature>
<dbReference type="Proteomes" id="UP000515204">
    <property type="component" value="Unplaced"/>
</dbReference>
<dbReference type="OrthoDB" id="7674009at2759"/>
<protein>
    <submittedName>
        <fullName evidence="3">Uncharacterized protein LOC106741969 isoform X1</fullName>
    </submittedName>
</protein>
<evidence type="ECO:0000313" key="3">
    <source>
        <dbReference type="RefSeq" id="XP_014469955.1"/>
    </source>
</evidence>
<organism evidence="2 3">
    <name type="scientific">Dinoponera quadriceps</name>
    <name type="common">South American ant</name>
    <dbReference type="NCBI Taxonomy" id="609295"/>
    <lineage>
        <taxon>Eukaryota</taxon>
        <taxon>Metazoa</taxon>
        <taxon>Ecdysozoa</taxon>
        <taxon>Arthropoda</taxon>
        <taxon>Hexapoda</taxon>
        <taxon>Insecta</taxon>
        <taxon>Pterygota</taxon>
        <taxon>Neoptera</taxon>
        <taxon>Endopterygota</taxon>
        <taxon>Hymenoptera</taxon>
        <taxon>Apocrita</taxon>
        <taxon>Aculeata</taxon>
        <taxon>Formicoidea</taxon>
        <taxon>Formicidae</taxon>
        <taxon>Ponerinae</taxon>
        <taxon>Ponerini</taxon>
        <taxon>Dinoponera</taxon>
    </lineage>
</organism>
<proteinExistence type="predicted"/>
<dbReference type="CDD" id="cd13769">
    <property type="entry name" value="ApoLp-III_like"/>
    <property type="match status" value="1"/>
</dbReference>